<dbReference type="PANTHER" id="PTHR43031:SF1">
    <property type="entry name" value="PYRIDINE NUCLEOTIDE-DISULPHIDE OXIDOREDUCTASE"/>
    <property type="match status" value="1"/>
</dbReference>
<evidence type="ECO:0000313" key="3">
    <source>
        <dbReference type="EMBL" id="WRQ86342.1"/>
    </source>
</evidence>
<dbReference type="SUPFAM" id="SSF52821">
    <property type="entry name" value="Rhodanese/Cell cycle control phosphatase"/>
    <property type="match status" value="1"/>
</dbReference>
<keyword evidence="1" id="KW-1133">Transmembrane helix</keyword>
<name>A0ABZ1C4N5_9BACT</name>
<evidence type="ECO:0000256" key="1">
    <source>
        <dbReference type="SAM" id="Phobius"/>
    </source>
</evidence>
<dbReference type="InterPro" id="IPR001763">
    <property type="entry name" value="Rhodanese-like_dom"/>
</dbReference>
<dbReference type="SMART" id="SM00450">
    <property type="entry name" value="RHOD"/>
    <property type="match status" value="1"/>
</dbReference>
<keyword evidence="1" id="KW-0472">Membrane</keyword>
<protein>
    <submittedName>
        <fullName evidence="3">Rhodanese-like domain-containing protein</fullName>
    </submittedName>
</protein>
<dbReference type="InterPro" id="IPR050229">
    <property type="entry name" value="GlpE_sulfurtransferase"/>
</dbReference>
<dbReference type="PROSITE" id="PS50206">
    <property type="entry name" value="RHODANESE_3"/>
    <property type="match status" value="1"/>
</dbReference>
<organism evidence="3 4">
    <name type="scientific">Actomonas aquatica</name>
    <dbReference type="NCBI Taxonomy" id="2866162"/>
    <lineage>
        <taxon>Bacteria</taxon>
        <taxon>Pseudomonadati</taxon>
        <taxon>Verrucomicrobiota</taxon>
        <taxon>Opitutia</taxon>
        <taxon>Opitutales</taxon>
        <taxon>Opitutaceae</taxon>
        <taxon>Actomonas</taxon>
    </lineage>
</organism>
<gene>
    <name evidence="3" type="ORF">K1X11_016120</name>
</gene>
<dbReference type="Proteomes" id="UP000738431">
    <property type="component" value="Chromosome"/>
</dbReference>
<keyword evidence="1" id="KW-0812">Transmembrane</keyword>
<feature type="transmembrane region" description="Helical" evidence="1">
    <location>
        <begin position="6"/>
        <end position="25"/>
    </location>
</feature>
<dbReference type="CDD" id="cd00158">
    <property type="entry name" value="RHOD"/>
    <property type="match status" value="1"/>
</dbReference>
<proteinExistence type="predicted"/>
<dbReference type="PANTHER" id="PTHR43031">
    <property type="entry name" value="FAD-DEPENDENT OXIDOREDUCTASE"/>
    <property type="match status" value="1"/>
</dbReference>
<dbReference type="Pfam" id="PF00581">
    <property type="entry name" value="Rhodanese"/>
    <property type="match status" value="1"/>
</dbReference>
<reference evidence="3 4" key="1">
    <citation type="submission" date="2023-12" db="EMBL/GenBank/DDBJ databases">
        <title>Description of an unclassified Opitutus bacterium of Verrucomicrobiota.</title>
        <authorList>
            <person name="Zhang D.-F."/>
        </authorList>
    </citation>
    <scope>NUCLEOTIDE SEQUENCE [LARGE SCALE GENOMIC DNA]</scope>
    <source>
        <strain evidence="3 4">WL0086</strain>
    </source>
</reference>
<evidence type="ECO:0000313" key="4">
    <source>
        <dbReference type="Proteomes" id="UP000738431"/>
    </source>
</evidence>
<accession>A0ABZ1C4N5</accession>
<dbReference type="EMBL" id="CP139781">
    <property type="protein sequence ID" value="WRQ86342.1"/>
    <property type="molecule type" value="Genomic_DNA"/>
</dbReference>
<sequence length="136" mass="14533">MDPVTITIVVIAVFVAFRLLGNLNAMKPQEAASLIESGQAVLIDVREPGEWAGGVAAPALLLSLSDLRGSRRQWTPALEKHKGKTLLLYCASGMRSGTAARQLMSEGHVAKNLGGFGRWARSGLPTRQPSAQELRA</sequence>
<feature type="domain" description="Rhodanese" evidence="2">
    <location>
        <begin position="36"/>
        <end position="128"/>
    </location>
</feature>
<keyword evidence="4" id="KW-1185">Reference proteome</keyword>
<dbReference type="Gene3D" id="3.40.250.10">
    <property type="entry name" value="Rhodanese-like domain"/>
    <property type="match status" value="1"/>
</dbReference>
<dbReference type="InterPro" id="IPR036873">
    <property type="entry name" value="Rhodanese-like_dom_sf"/>
</dbReference>
<evidence type="ECO:0000259" key="2">
    <source>
        <dbReference type="PROSITE" id="PS50206"/>
    </source>
</evidence>
<dbReference type="RefSeq" id="WP_221031271.1">
    <property type="nucleotide sequence ID" value="NZ_CP139781.1"/>
</dbReference>